<reference evidence="2 3" key="1">
    <citation type="submission" date="2024-05" db="EMBL/GenBank/DDBJ databases">
        <authorList>
            <person name="Wallberg A."/>
        </authorList>
    </citation>
    <scope>NUCLEOTIDE SEQUENCE [LARGE SCALE GENOMIC DNA]</scope>
</reference>
<protein>
    <submittedName>
        <fullName evidence="2">Uncharacterized protein</fullName>
    </submittedName>
</protein>
<comment type="caution">
    <text evidence="2">The sequence shown here is derived from an EMBL/GenBank/DDBJ whole genome shotgun (WGS) entry which is preliminary data.</text>
</comment>
<dbReference type="Proteomes" id="UP001497623">
    <property type="component" value="Unassembled WGS sequence"/>
</dbReference>
<accession>A0AAV2PJ91</accession>
<organism evidence="2 3">
    <name type="scientific">Meganyctiphanes norvegica</name>
    <name type="common">Northern krill</name>
    <name type="synonym">Thysanopoda norvegica</name>
    <dbReference type="NCBI Taxonomy" id="48144"/>
    <lineage>
        <taxon>Eukaryota</taxon>
        <taxon>Metazoa</taxon>
        <taxon>Ecdysozoa</taxon>
        <taxon>Arthropoda</taxon>
        <taxon>Crustacea</taxon>
        <taxon>Multicrustacea</taxon>
        <taxon>Malacostraca</taxon>
        <taxon>Eumalacostraca</taxon>
        <taxon>Eucarida</taxon>
        <taxon>Euphausiacea</taxon>
        <taxon>Euphausiidae</taxon>
        <taxon>Meganyctiphanes</taxon>
    </lineage>
</organism>
<dbReference type="AlphaFoldDB" id="A0AAV2PJ91"/>
<dbReference type="EMBL" id="CAXKWB010000296">
    <property type="protein sequence ID" value="CAL4060239.1"/>
    <property type="molecule type" value="Genomic_DNA"/>
</dbReference>
<keyword evidence="1" id="KW-0472">Membrane</keyword>
<keyword evidence="3" id="KW-1185">Reference proteome</keyword>
<evidence type="ECO:0000256" key="1">
    <source>
        <dbReference type="SAM" id="Phobius"/>
    </source>
</evidence>
<sequence>MKEASGLDIIIPNRLWILLPLILTITFLCKFVDQHASLNIFYKPQQSSIVQRRKPISMTSQMAHPSLRKSCFNYHHLKAHPHCCQMLNYTQAHLHQCILQPEGHHIYRDDFLANKISSTKRIPHWVFLGNSRVRMMCLTIIRLINKDGLHITDRRRDGLVEYMNVTKNPAAQSWVIVARYLHKEPFRLTCLWDPFLKNLQDHMHFWQRNPDRQPTRLFLDGALGKNDQILICLQNLLRISKWINYWPIGGIIIFW</sequence>
<name>A0AAV2PJ91_MEGNR</name>
<gene>
    <name evidence="2" type="ORF">MNOR_LOCUS1167</name>
</gene>
<keyword evidence="1" id="KW-1133">Transmembrane helix</keyword>
<proteinExistence type="predicted"/>
<keyword evidence="1" id="KW-0812">Transmembrane</keyword>
<evidence type="ECO:0000313" key="2">
    <source>
        <dbReference type="EMBL" id="CAL4060239.1"/>
    </source>
</evidence>
<evidence type="ECO:0000313" key="3">
    <source>
        <dbReference type="Proteomes" id="UP001497623"/>
    </source>
</evidence>
<feature type="transmembrane region" description="Helical" evidence="1">
    <location>
        <begin position="15"/>
        <end position="33"/>
    </location>
</feature>